<evidence type="ECO:0000256" key="1">
    <source>
        <dbReference type="SAM" id="Phobius"/>
    </source>
</evidence>
<proteinExistence type="predicted"/>
<protein>
    <recommendedName>
        <fullName evidence="4">Glycine zipper 2TM domain-containing protein</fullName>
    </recommendedName>
</protein>
<feature type="transmembrane region" description="Helical" evidence="1">
    <location>
        <begin position="149"/>
        <end position="167"/>
    </location>
</feature>
<dbReference type="Proteomes" id="UP001166021">
    <property type="component" value="Unassembled WGS sequence"/>
</dbReference>
<evidence type="ECO:0008006" key="4">
    <source>
        <dbReference type="Google" id="ProtNLM"/>
    </source>
</evidence>
<name>A0ABR7V3D8_9FLAO</name>
<dbReference type="RefSeq" id="WP_188244425.1">
    <property type="nucleotide sequence ID" value="NZ_JABTCF010000009.1"/>
</dbReference>
<comment type="caution">
    <text evidence="2">The sequence shown here is derived from an EMBL/GenBank/DDBJ whole genome shotgun (WGS) entry which is preliminary data.</text>
</comment>
<keyword evidence="1" id="KW-0472">Membrane</keyword>
<accession>A0ABR7V3D8</accession>
<evidence type="ECO:0000313" key="2">
    <source>
        <dbReference type="EMBL" id="MBD0778957.1"/>
    </source>
</evidence>
<keyword evidence="1" id="KW-1133">Transmembrane helix</keyword>
<keyword evidence="3" id="KW-1185">Reference proteome</keyword>
<keyword evidence="1" id="KW-0812">Transmembrane</keyword>
<gene>
    <name evidence="2" type="ORF">HPE56_14245</name>
</gene>
<evidence type="ECO:0000313" key="3">
    <source>
        <dbReference type="Proteomes" id="UP001166021"/>
    </source>
</evidence>
<feature type="transmembrane region" description="Helical" evidence="1">
    <location>
        <begin position="56"/>
        <end position="79"/>
    </location>
</feature>
<feature type="transmembrane region" description="Helical" evidence="1">
    <location>
        <begin position="91"/>
        <end position="111"/>
    </location>
</feature>
<dbReference type="EMBL" id="JABTCF010000009">
    <property type="protein sequence ID" value="MBD0778957.1"/>
    <property type="molecule type" value="Genomic_DNA"/>
</dbReference>
<reference evidence="2" key="1">
    <citation type="submission" date="2020-05" db="EMBL/GenBank/DDBJ databases">
        <title>The draft genome sequence of Maribacter sp. ANRC-HE7.</title>
        <authorList>
            <person name="Mu L."/>
        </authorList>
    </citation>
    <scope>NUCLEOTIDE SEQUENCE</scope>
    <source>
        <strain evidence="2">ANRC-HE7</strain>
    </source>
</reference>
<sequence>MAGIRNPYNKYKFFIRDASKNSINNRYIENKDDYGFILPKTGILRIHHHMCHLSCAIWVTLFMKKGFLLIVMCIVCSMVSAQTTITKDKPLHFGAGFIIGTVGGYTAHHMFDGDPYWMWTGAVGSSLAAGVVKEAIDQADYGGWDNNDIVFTVLGGIVSGFALDLLLKKTKKRRKYRSCNCYAALLTLPKTGNFRYVDITISASRNITSTLRSQRILQLPDMQ</sequence>
<organism evidence="2 3">
    <name type="scientific">Maribacter aquimaris</name>
    <dbReference type="NCBI Taxonomy" id="2737171"/>
    <lineage>
        <taxon>Bacteria</taxon>
        <taxon>Pseudomonadati</taxon>
        <taxon>Bacteroidota</taxon>
        <taxon>Flavobacteriia</taxon>
        <taxon>Flavobacteriales</taxon>
        <taxon>Flavobacteriaceae</taxon>
        <taxon>Maribacter</taxon>
    </lineage>
</organism>